<proteinExistence type="predicted"/>
<organism evidence="2 3">
    <name type="scientific">Methylocapsa palsarum</name>
    <dbReference type="NCBI Taxonomy" id="1612308"/>
    <lineage>
        <taxon>Bacteria</taxon>
        <taxon>Pseudomonadati</taxon>
        <taxon>Pseudomonadota</taxon>
        <taxon>Alphaproteobacteria</taxon>
        <taxon>Hyphomicrobiales</taxon>
        <taxon>Beijerinckiaceae</taxon>
        <taxon>Methylocapsa</taxon>
    </lineage>
</organism>
<evidence type="ECO:0000256" key="1">
    <source>
        <dbReference type="SAM" id="Phobius"/>
    </source>
</evidence>
<evidence type="ECO:0000313" key="3">
    <source>
        <dbReference type="Proteomes" id="UP000198755"/>
    </source>
</evidence>
<accession>A0A1I3WE16</accession>
<evidence type="ECO:0000313" key="2">
    <source>
        <dbReference type="EMBL" id="SFK04666.1"/>
    </source>
</evidence>
<dbReference type="RefSeq" id="WP_139223479.1">
    <property type="nucleotide sequence ID" value="NZ_FOSN01000001.1"/>
</dbReference>
<dbReference type="OrthoDB" id="7932200at2"/>
<name>A0A1I3WE16_9HYPH</name>
<keyword evidence="1" id="KW-0812">Transmembrane</keyword>
<feature type="transmembrane region" description="Helical" evidence="1">
    <location>
        <begin position="47"/>
        <end position="71"/>
    </location>
</feature>
<keyword evidence="1" id="KW-0472">Membrane</keyword>
<sequence>MYLNRLSWVGLMIVTLGWTMLLSAPRLGELFALWGHPMEAPSRFDMIAQILILSGFGAAILGVLQTGFGALNKFFEAVLARTTQSSGKAGDQPLARQRQIVERGWVKDRAYVLFTDGAVEVETMLGRRHFPSLQEAKEFIA</sequence>
<dbReference type="AlphaFoldDB" id="A0A1I3WE16"/>
<dbReference type="EMBL" id="FOSN01000001">
    <property type="protein sequence ID" value="SFK04666.1"/>
    <property type="molecule type" value="Genomic_DNA"/>
</dbReference>
<keyword evidence="3" id="KW-1185">Reference proteome</keyword>
<dbReference type="STRING" id="1612308.SAMN05444581_101474"/>
<reference evidence="2 3" key="1">
    <citation type="submission" date="2016-10" db="EMBL/GenBank/DDBJ databases">
        <authorList>
            <person name="de Groot N.N."/>
        </authorList>
    </citation>
    <scope>NUCLEOTIDE SEQUENCE [LARGE SCALE GENOMIC DNA]</scope>
    <source>
        <strain evidence="2 3">NE2</strain>
    </source>
</reference>
<protein>
    <submittedName>
        <fullName evidence="2">Uncharacterized protein</fullName>
    </submittedName>
</protein>
<dbReference type="Proteomes" id="UP000198755">
    <property type="component" value="Unassembled WGS sequence"/>
</dbReference>
<keyword evidence="1" id="KW-1133">Transmembrane helix</keyword>
<gene>
    <name evidence="2" type="ORF">SAMN05444581_101474</name>
</gene>